<sequence>MAIAVCGWIGLSSCCFLSPMCSFFTCFSWLPSAVFHGRPYKPGENGAARERCETASCRSRFGIVPPVANSDEGGSLRVGGRLMPPKA</sequence>
<proteinExistence type="predicted"/>
<dbReference type="AlphaFoldDB" id="A0A6A4D0X7"/>
<evidence type="ECO:0000313" key="7">
    <source>
        <dbReference type="EMBL" id="KAE9300299.1"/>
    </source>
</evidence>
<name>A0A6A4D0X7_9STRA</name>
<evidence type="ECO:0000313" key="3">
    <source>
        <dbReference type="EMBL" id="KAE9100910.1"/>
    </source>
</evidence>
<evidence type="ECO:0000313" key="13">
    <source>
        <dbReference type="Proteomes" id="UP000476176"/>
    </source>
</evidence>
<organism evidence="7 10">
    <name type="scientific">Phytophthora fragariae</name>
    <dbReference type="NCBI Taxonomy" id="53985"/>
    <lineage>
        <taxon>Eukaryota</taxon>
        <taxon>Sar</taxon>
        <taxon>Stramenopiles</taxon>
        <taxon>Oomycota</taxon>
        <taxon>Peronosporomycetes</taxon>
        <taxon>Peronosporales</taxon>
        <taxon>Peronosporaceae</taxon>
        <taxon>Phytophthora</taxon>
    </lineage>
</organism>
<evidence type="ECO:0000313" key="15">
    <source>
        <dbReference type="Proteomes" id="UP000488956"/>
    </source>
</evidence>
<reference evidence="9 10" key="1">
    <citation type="submission" date="2018-08" db="EMBL/GenBank/DDBJ databases">
        <title>Genomic investigation of the strawberry pathogen Phytophthora fragariae indicates pathogenicity is determined by transcriptional variation in three key races.</title>
        <authorList>
            <person name="Adams T.M."/>
            <person name="Armitage A.D."/>
            <person name="Sobczyk M.K."/>
            <person name="Bates H.J."/>
            <person name="Dunwell J.M."/>
            <person name="Nellist C.F."/>
            <person name="Harrison R.J."/>
        </authorList>
    </citation>
    <scope>NUCLEOTIDE SEQUENCE [LARGE SCALE GENOMIC DNA]</scope>
    <source>
        <strain evidence="7 10">A4</strain>
        <strain evidence="6 13">BC-23</strain>
        <strain evidence="5 9">NOV-27</strain>
        <strain evidence="4 11">NOV-5</strain>
        <strain evidence="8 14">NOV-77</strain>
        <strain evidence="3 15">ONT-3</strain>
        <strain evidence="2 12">SCRP245</strain>
    </source>
</reference>
<evidence type="ECO:0000313" key="4">
    <source>
        <dbReference type="EMBL" id="KAE9135197.1"/>
    </source>
</evidence>
<dbReference type="Proteomes" id="UP000437068">
    <property type="component" value="Unassembled WGS sequence"/>
</dbReference>
<dbReference type="EMBL" id="QXGE01000956">
    <property type="protein sequence ID" value="KAE9300299.1"/>
    <property type="molecule type" value="Genomic_DNA"/>
</dbReference>
<dbReference type="Proteomes" id="UP000433483">
    <property type="component" value="Unassembled WGS sequence"/>
</dbReference>
<protein>
    <recommendedName>
        <fullName evidence="16">Secreted protein</fullName>
    </recommendedName>
</protein>
<dbReference type="EMBL" id="QXGB01001113">
    <property type="protein sequence ID" value="KAE9196785.1"/>
    <property type="molecule type" value="Genomic_DNA"/>
</dbReference>
<evidence type="ECO:0008006" key="16">
    <source>
        <dbReference type="Google" id="ProtNLM"/>
    </source>
</evidence>
<evidence type="ECO:0000313" key="14">
    <source>
        <dbReference type="Proteomes" id="UP000486351"/>
    </source>
</evidence>
<evidence type="ECO:0000313" key="5">
    <source>
        <dbReference type="EMBL" id="KAE9196785.1"/>
    </source>
</evidence>
<accession>A0A6A4D0X7</accession>
<dbReference type="EMBL" id="QXFW01000956">
    <property type="protein sequence ID" value="KAE8999380.1"/>
    <property type="molecule type" value="Genomic_DNA"/>
</dbReference>
<evidence type="ECO:0000313" key="10">
    <source>
        <dbReference type="Proteomes" id="UP000437068"/>
    </source>
</evidence>
<evidence type="ECO:0000313" key="8">
    <source>
        <dbReference type="EMBL" id="KAE9341106.1"/>
    </source>
</evidence>
<comment type="caution">
    <text evidence="7">The sequence shown here is derived from an EMBL/GenBank/DDBJ whole genome shotgun (WGS) entry which is preliminary data.</text>
</comment>
<gene>
    <name evidence="7" type="ORF">PF001_g15024</name>
    <name evidence="6" type="ORF">PF004_g14715</name>
    <name evidence="5" type="ORF">PF005_g16737</name>
    <name evidence="4" type="ORF">PF006_g14664</name>
    <name evidence="8" type="ORF">PF008_g10792</name>
    <name evidence="3" type="ORF">PF010_g14636</name>
    <name evidence="2" type="ORF">PF011_g14657</name>
</gene>
<feature type="chain" id="PRO_5041395875" description="Secreted protein" evidence="1">
    <location>
        <begin position="23"/>
        <end position="87"/>
    </location>
</feature>
<keyword evidence="9" id="KW-1185">Reference proteome</keyword>
<dbReference type="Proteomes" id="UP000476176">
    <property type="component" value="Unassembled WGS sequence"/>
</dbReference>
<dbReference type="Proteomes" id="UP000486351">
    <property type="component" value="Unassembled WGS sequence"/>
</dbReference>
<dbReference type="Proteomes" id="UP000440732">
    <property type="component" value="Unassembled WGS sequence"/>
</dbReference>
<dbReference type="EMBL" id="QXGA01000930">
    <property type="protein sequence ID" value="KAE9135197.1"/>
    <property type="molecule type" value="Genomic_DNA"/>
</dbReference>
<feature type="signal peptide" evidence="1">
    <location>
        <begin position="1"/>
        <end position="22"/>
    </location>
</feature>
<dbReference type="EMBL" id="QXFY01000554">
    <property type="protein sequence ID" value="KAE9341106.1"/>
    <property type="molecule type" value="Genomic_DNA"/>
</dbReference>
<dbReference type="Proteomes" id="UP000488956">
    <property type="component" value="Unassembled WGS sequence"/>
</dbReference>
<evidence type="ECO:0000313" key="12">
    <source>
        <dbReference type="Proteomes" id="UP000460718"/>
    </source>
</evidence>
<evidence type="ECO:0000313" key="2">
    <source>
        <dbReference type="EMBL" id="KAE8999380.1"/>
    </source>
</evidence>
<dbReference type="EMBL" id="QXFX01000915">
    <property type="protein sequence ID" value="KAE9100910.1"/>
    <property type="molecule type" value="Genomic_DNA"/>
</dbReference>
<dbReference type="Proteomes" id="UP000460718">
    <property type="component" value="Unassembled WGS sequence"/>
</dbReference>
<evidence type="ECO:0000313" key="11">
    <source>
        <dbReference type="Proteomes" id="UP000440732"/>
    </source>
</evidence>
<keyword evidence="1" id="KW-0732">Signal</keyword>
<evidence type="ECO:0000256" key="1">
    <source>
        <dbReference type="SAM" id="SignalP"/>
    </source>
</evidence>
<dbReference type="EMBL" id="QXGC01000951">
    <property type="protein sequence ID" value="KAE9215554.1"/>
    <property type="molecule type" value="Genomic_DNA"/>
</dbReference>
<evidence type="ECO:0000313" key="9">
    <source>
        <dbReference type="Proteomes" id="UP000433483"/>
    </source>
</evidence>
<evidence type="ECO:0000313" key="6">
    <source>
        <dbReference type="EMBL" id="KAE9215554.1"/>
    </source>
</evidence>